<evidence type="ECO:0000313" key="1">
    <source>
        <dbReference type="EMBL" id="CPR15923.1"/>
    </source>
</evidence>
<reference evidence="2" key="1">
    <citation type="submission" date="2015-01" db="EMBL/GenBank/DDBJ databases">
        <authorList>
            <person name="Paterson Steve"/>
        </authorList>
    </citation>
    <scope>NUCLEOTIDE SEQUENCE [LARGE SCALE GENOMIC DNA]</scope>
    <source>
        <strain evidence="2">OBR1</strain>
    </source>
</reference>
<dbReference type="EMBL" id="CGIG01000001">
    <property type="protein sequence ID" value="CPR15923.1"/>
    <property type="molecule type" value="Genomic_DNA"/>
</dbReference>
<organism evidence="1 2">
    <name type="scientific">Brenneria goodwinii</name>
    <dbReference type="NCBI Taxonomy" id="1109412"/>
    <lineage>
        <taxon>Bacteria</taxon>
        <taxon>Pseudomonadati</taxon>
        <taxon>Pseudomonadota</taxon>
        <taxon>Gammaproteobacteria</taxon>
        <taxon>Enterobacterales</taxon>
        <taxon>Pectobacteriaceae</taxon>
        <taxon>Brenneria</taxon>
    </lineage>
</organism>
<sequence length="46" mass="4862">MVGAASQPKCFPAAAVYPAGCCCATFNITPDDFLPRIDAVCCFMLM</sequence>
<accession>A0A0G4JTZ8</accession>
<keyword evidence="2" id="KW-1185">Reference proteome</keyword>
<dbReference type="Proteomes" id="UP000044377">
    <property type="component" value="Unassembled WGS sequence"/>
</dbReference>
<dbReference type="STRING" id="1109412.BN1221_01791"/>
<evidence type="ECO:0000313" key="2">
    <source>
        <dbReference type="Proteomes" id="UP000044377"/>
    </source>
</evidence>
<proteinExistence type="predicted"/>
<protein>
    <submittedName>
        <fullName evidence="1">Uncharacterized protein</fullName>
    </submittedName>
</protein>
<gene>
    <name evidence="1" type="ORF">BN1221_01791</name>
</gene>
<name>A0A0G4JTZ8_9GAMM</name>
<dbReference type="AlphaFoldDB" id="A0A0G4JTZ8"/>